<evidence type="ECO:0000256" key="6">
    <source>
        <dbReference type="ARBA" id="ARBA00023242"/>
    </source>
</evidence>
<keyword evidence="6" id="KW-0539">Nucleus</keyword>
<evidence type="ECO:0000256" key="4">
    <source>
        <dbReference type="ARBA" id="ARBA00023125"/>
    </source>
</evidence>
<dbReference type="Proteomes" id="UP000028524">
    <property type="component" value="Unassembled WGS sequence"/>
</dbReference>
<name>A0A084Q902_STAC4</name>
<dbReference type="HOGENOM" id="CLU_031724_0_0_1"/>
<evidence type="ECO:0000256" key="1">
    <source>
        <dbReference type="ARBA" id="ARBA00022723"/>
    </source>
</evidence>
<dbReference type="PANTHER" id="PTHR36206:SF12">
    <property type="entry name" value="ASPERCRYPTIN BIOSYNTHESIS CLUSTER-SPECIFIC TRANSCRIPTION REGULATOR ATNN-RELATED"/>
    <property type="match status" value="1"/>
</dbReference>
<evidence type="ECO:0000256" key="2">
    <source>
        <dbReference type="ARBA" id="ARBA00022833"/>
    </source>
</evidence>
<evidence type="ECO:0000313" key="7">
    <source>
        <dbReference type="EMBL" id="KFA60437.1"/>
    </source>
</evidence>
<keyword evidence="3" id="KW-0805">Transcription regulation</keyword>
<dbReference type="STRING" id="1283841.A0A084Q902"/>
<dbReference type="PANTHER" id="PTHR36206">
    <property type="entry name" value="ASPERCRYPTIN BIOSYNTHESIS CLUSTER-SPECIFIC TRANSCRIPTION REGULATOR ATNN-RELATED"/>
    <property type="match status" value="1"/>
</dbReference>
<protein>
    <submittedName>
        <fullName evidence="7">Uncharacterized protein</fullName>
    </submittedName>
</protein>
<reference evidence="7 8" key="1">
    <citation type="journal article" date="2014" name="BMC Genomics">
        <title>Comparative genome sequencing reveals chemotype-specific gene clusters in the toxigenic black mold Stachybotrys.</title>
        <authorList>
            <person name="Semeiks J."/>
            <person name="Borek D."/>
            <person name="Otwinowski Z."/>
            <person name="Grishin N.V."/>
        </authorList>
    </citation>
    <scope>NUCLEOTIDE SEQUENCE [LARGE SCALE GENOMIC DNA]</scope>
    <source>
        <strain evidence="7 8">IBT 40285</strain>
    </source>
</reference>
<accession>A0A084Q902</accession>
<dbReference type="OrthoDB" id="3145928at2759"/>
<dbReference type="OMA" id="GIIMICC"/>
<gene>
    <name evidence="7" type="ORF">S40285_08268</name>
</gene>
<dbReference type="GO" id="GO:0003677">
    <property type="term" value="F:DNA binding"/>
    <property type="evidence" value="ECO:0007669"/>
    <property type="project" value="UniProtKB-KW"/>
</dbReference>
<keyword evidence="5" id="KW-0804">Transcription</keyword>
<dbReference type="AlphaFoldDB" id="A0A084Q902"/>
<dbReference type="GO" id="GO:0046872">
    <property type="term" value="F:metal ion binding"/>
    <property type="evidence" value="ECO:0007669"/>
    <property type="project" value="UniProtKB-KW"/>
</dbReference>
<sequence length="476" mass="54011">MHLHRPATRNRNQHQLGLAKAQSVLGALNGSDNEKRFFAAFRTATKAGVAIHTEHVSSFWTSLLPRIAHSNDAVKHATIAFGAAYHFFKTFKEGSNSLATIRHKPENHGQMHKLEYFITHNYNLAMRKLQEHINSGEPDAVTIALTCCVIFIGLENLRFNHGEAIKHLTKGSQIIVKMIDMDRLYGSASKPQQSHKPTRSLISDDDTMGMIECFRHLELSQRLFAFEVPLAVNRRLCQTMHSHANAVVPPYFSSLTQAHKIVSAFVTEVMSTDYEATAQRGNSEFWASPSVKQRHRALFKRGISILERYQTYMSSLDFSSIGSRERASYYQDILQTFSMQGMIGMLPLPVMAQQHRRGTLGSIVHYAEKLLEEKKALTTHTDACLDYTMEPGVIASLYYSWVYTDDPELKSKALRLMSESFGREGPWDGKSLFKLAQVYNDRYITETSELSNTSSPRWGSDMDCLKLFASLRITEW</sequence>
<proteinExistence type="predicted"/>
<keyword evidence="2" id="KW-0862">Zinc</keyword>
<keyword evidence="8" id="KW-1185">Reference proteome</keyword>
<evidence type="ECO:0000256" key="5">
    <source>
        <dbReference type="ARBA" id="ARBA00023163"/>
    </source>
</evidence>
<keyword evidence="1" id="KW-0479">Metal-binding</keyword>
<keyword evidence="4" id="KW-0238">DNA-binding</keyword>
<evidence type="ECO:0000256" key="3">
    <source>
        <dbReference type="ARBA" id="ARBA00023015"/>
    </source>
</evidence>
<dbReference type="EMBL" id="KL660924">
    <property type="protein sequence ID" value="KFA60437.1"/>
    <property type="molecule type" value="Genomic_DNA"/>
</dbReference>
<dbReference type="InParanoid" id="A0A084Q902"/>
<evidence type="ECO:0000313" key="8">
    <source>
        <dbReference type="Proteomes" id="UP000028524"/>
    </source>
</evidence>
<organism evidence="7 8">
    <name type="scientific">Stachybotrys chlorohalonatus (strain IBT 40285)</name>
    <dbReference type="NCBI Taxonomy" id="1283841"/>
    <lineage>
        <taxon>Eukaryota</taxon>
        <taxon>Fungi</taxon>
        <taxon>Dikarya</taxon>
        <taxon>Ascomycota</taxon>
        <taxon>Pezizomycotina</taxon>
        <taxon>Sordariomycetes</taxon>
        <taxon>Hypocreomycetidae</taxon>
        <taxon>Hypocreales</taxon>
        <taxon>Stachybotryaceae</taxon>
        <taxon>Stachybotrys</taxon>
    </lineage>
</organism>
<dbReference type="InterPro" id="IPR052360">
    <property type="entry name" value="Transcr_Regulatory_Proteins"/>
</dbReference>